<protein>
    <submittedName>
        <fullName evidence="2">Uncharacterized protein</fullName>
    </submittedName>
</protein>
<dbReference type="Proteomes" id="UP000321570">
    <property type="component" value="Unassembled WGS sequence"/>
</dbReference>
<evidence type="ECO:0000313" key="2">
    <source>
        <dbReference type="EMBL" id="VUZ50756.1"/>
    </source>
</evidence>
<proteinExistence type="predicted"/>
<sequence>MELVKAAATTFFATVRNHSLTQPQPKSHDRSEGSPYRHPRPTRAIQSNQRFRHRVYICSVINGSGLLGMNILEKHQRRILLDKDKLILNGTIELTLGRERPSLGSRIVNTKGTETQKSSSAEKLLNELGDISEEVKSFLIKNEDIFALEGRPTSRSSVDTGDAKPVALRPRRTPVKYQEFAREETISLLRNKIIRPSSSSWR</sequence>
<keyword evidence="3" id="KW-1185">Reference proteome</keyword>
<feature type="compositionally biased region" description="Polar residues" evidence="1">
    <location>
        <begin position="16"/>
        <end position="25"/>
    </location>
</feature>
<evidence type="ECO:0000256" key="1">
    <source>
        <dbReference type="SAM" id="MobiDB-lite"/>
    </source>
</evidence>
<accession>A0A564YUA2</accession>
<dbReference type="AlphaFoldDB" id="A0A564YUA2"/>
<name>A0A564YUA2_HYMDI</name>
<gene>
    <name evidence="2" type="ORF">WMSIL1_LOCUS9651</name>
</gene>
<organism evidence="2 3">
    <name type="scientific">Hymenolepis diminuta</name>
    <name type="common">Rat tapeworm</name>
    <dbReference type="NCBI Taxonomy" id="6216"/>
    <lineage>
        <taxon>Eukaryota</taxon>
        <taxon>Metazoa</taxon>
        <taxon>Spiralia</taxon>
        <taxon>Lophotrochozoa</taxon>
        <taxon>Platyhelminthes</taxon>
        <taxon>Cestoda</taxon>
        <taxon>Eucestoda</taxon>
        <taxon>Cyclophyllidea</taxon>
        <taxon>Hymenolepididae</taxon>
        <taxon>Hymenolepis</taxon>
    </lineage>
</organism>
<evidence type="ECO:0000313" key="3">
    <source>
        <dbReference type="Proteomes" id="UP000321570"/>
    </source>
</evidence>
<feature type="region of interest" description="Disordered" evidence="1">
    <location>
        <begin position="15"/>
        <end position="45"/>
    </location>
</feature>
<reference evidence="2 3" key="1">
    <citation type="submission" date="2019-07" db="EMBL/GenBank/DDBJ databases">
        <authorList>
            <person name="Jastrzebski P J."/>
            <person name="Paukszto L."/>
            <person name="Jastrzebski P J."/>
        </authorList>
    </citation>
    <scope>NUCLEOTIDE SEQUENCE [LARGE SCALE GENOMIC DNA]</scope>
    <source>
        <strain evidence="2 3">WMS-il1</strain>
    </source>
</reference>
<dbReference type="EMBL" id="CABIJS010000399">
    <property type="protein sequence ID" value="VUZ50756.1"/>
    <property type="molecule type" value="Genomic_DNA"/>
</dbReference>